<feature type="compositionally biased region" description="Polar residues" evidence="1">
    <location>
        <begin position="1"/>
        <end position="19"/>
    </location>
</feature>
<accession>A0A9W4UHK5</accession>
<dbReference type="Proteomes" id="UP001152607">
    <property type="component" value="Unassembled WGS sequence"/>
</dbReference>
<dbReference type="PANTHER" id="PTHR42070">
    <property type="entry name" value="FILAMENT ASSOCIATED PROTEIN, PUTATIVE (AFU_ORTHOLOGUE AFUA_8G06630)-RELATED"/>
    <property type="match status" value="1"/>
</dbReference>
<dbReference type="OrthoDB" id="4505928at2759"/>
<proteinExistence type="predicted"/>
<feature type="compositionally biased region" description="Basic and acidic residues" evidence="1">
    <location>
        <begin position="24"/>
        <end position="34"/>
    </location>
</feature>
<comment type="caution">
    <text evidence="2">The sequence shown here is derived from an EMBL/GenBank/DDBJ whole genome shotgun (WGS) entry which is preliminary data.</text>
</comment>
<gene>
    <name evidence="2" type="ORF">PDIGIT_LOCUS8541</name>
</gene>
<dbReference type="AlphaFoldDB" id="A0A9W4UHK5"/>
<evidence type="ECO:0000313" key="3">
    <source>
        <dbReference type="Proteomes" id="UP001152607"/>
    </source>
</evidence>
<organism evidence="2 3">
    <name type="scientific">Periconia digitata</name>
    <dbReference type="NCBI Taxonomy" id="1303443"/>
    <lineage>
        <taxon>Eukaryota</taxon>
        <taxon>Fungi</taxon>
        <taxon>Dikarya</taxon>
        <taxon>Ascomycota</taxon>
        <taxon>Pezizomycotina</taxon>
        <taxon>Dothideomycetes</taxon>
        <taxon>Pleosporomycetidae</taxon>
        <taxon>Pleosporales</taxon>
        <taxon>Massarineae</taxon>
        <taxon>Periconiaceae</taxon>
        <taxon>Periconia</taxon>
    </lineage>
</organism>
<evidence type="ECO:0008006" key="4">
    <source>
        <dbReference type="Google" id="ProtNLM"/>
    </source>
</evidence>
<feature type="compositionally biased region" description="Polar residues" evidence="1">
    <location>
        <begin position="193"/>
        <end position="206"/>
    </location>
</feature>
<evidence type="ECO:0000313" key="2">
    <source>
        <dbReference type="EMBL" id="CAI6335459.1"/>
    </source>
</evidence>
<evidence type="ECO:0000256" key="1">
    <source>
        <dbReference type="SAM" id="MobiDB-lite"/>
    </source>
</evidence>
<feature type="compositionally biased region" description="Polar residues" evidence="1">
    <location>
        <begin position="143"/>
        <end position="152"/>
    </location>
</feature>
<feature type="region of interest" description="Disordered" evidence="1">
    <location>
        <begin position="143"/>
        <end position="218"/>
    </location>
</feature>
<sequence>MTQHWHSTIHPSHNSQSPSVPCPTDKHRIRENQRRSRARKSQLLQDLQARVLAYEREGVSATQEVQYAARRVALENERLRTLLARYGVMKREVDGYLRSFGEEETEWGGSAFANVPPRHASEGYREGEWTGRDGASNSLRPITTQHQQSQPCERQFGLPHPPLASFGGSYPPHVPTESSLHATYIREPPSPPSSTNRQNCKLSPTTPNQPPVISPERQSHMQSRELDCPNSLTCFCAPSPPPPAIPAPPPSSGLEISCEDAARIIADMRGSGGVDQRDVIRASLGCGTREERECKVKNSVVLQIMSEK</sequence>
<dbReference type="PANTHER" id="PTHR42070:SF1">
    <property type="entry name" value="FILAMENT ASSOCIATED PROTEIN, PUTATIVE (AFU_ORTHOLOGUE AFUA_8G06630)-RELATED"/>
    <property type="match status" value="1"/>
</dbReference>
<dbReference type="EMBL" id="CAOQHR010000005">
    <property type="protein sequence ID" value="CAI6335459.1"/>
    <property type="molecule type" value="Genomic_DNA"/>
</dbReference>
<dbReference type="CDD" id="cd14688">
    <property type="entry name" value="bZIP_YAP"/>
    <property type="match status" value="1"/>
</dbReference>
<feature type="region of interest" description="Disordered" evidence="1">
    <location>
        <begin position="1"/>
        <end position="42"/>
    </location>
</feature>
<name>A0A9W4UHK5_9PLEO</name>
<reference evidence="2" key="1">
    <citation type="submission" date="2023-01" db="EMBL/GenBank/DDBJ databases">
        <authorList>
            <person name="Van Ghelder C."/>
            <person name="Rancurel C."/>
        </authorList>
    </citation>
    <scope>NUCLEOTIDE SEQUENCE</scope>
    <source>
        <strain evidence="2">CNCM I-4278</strain>
    </source>
</reference>
<keyword evidence="3" id="KW-1185">Reference proteome</keyword>
<protein>
    <recommendedName>
        <fullName evidence="4">BZIP domain-containing protein</fullName>
    </recommendedName>
</protein>